<comment type="similarity">
    <text evidence="1">Belongs to the glycosyltransferase group 1 family.</text>
</comment>
<dbReference type="Proteomes" id="UP000886523">
    <property type="component" value="Unassembled WGS sequence"/>
</dbReference>
<dbReference type="PANTHER" id="PTHR47182:SF2">
    <property type="entry name" value="CELL WALL ALPHA-1,3-GLUCAN SYNTHASE AGS1"/>
    <property type="match status" value="1"/>
</dbReference>
<dbReference type="InterPro" id="IPR058655">
    <property type="entry name" value="Mok11-14/Ags1-like"/>
</dbReference>
<feature type="transmembrane region" description="Helical" evidence="8">
    <location>
        <begin position="2014"/>
        <end position="2033"/>
    </location>
</feature>
<dbReference type="Pfam" id="PF26122">
    <property type="entry name" value="CBM_Mok13"/>
    <property type="match status" value="1"/>
</dbReference>
<feature type="domain" description="Glycosyl hydrolase family 13 catalytic" evidence="9">
    <location>
        <begin position="76"/>
        <end position="545"/>
    </location>
</feature>
<dbReference type="Pfam" id="PF26111">
    <property type="entry name" value="Ig_Mok13"/>
    <property type="match status" value="1"/>
</dbReference>
<feature type="transmembrane region" description="Helical" evidence="8">
    <location>
        <begin position="1917"/>
        <end position="1937"/>
    </location>
</feature>
<feature type="transmembrane region" description="Helical" evidence="8">
    <location>
        <begin position="1975"/>
        <end position="1994"/>
    </location>
</feature>
<feature type="transmembrane region" description="Helical" evidence="8">
    <location>
        <begin position="2313"/>
        <end position="2331"/>
    </location>
</feature>
<dbReference type="FunFam" id="3.40.50.2000:FF:000157">
    <property type="entry name" value="Alpha-1,3-glucan synthase, variant"/>
    <property type="match status" value="1"/>
</dbReference>
<keyword evidence="3" id="KW-0328">Glycosyltransferase</keyword>
<gene>
    <name evidence="10" type="ORF">BS47DRAFT_1376044</name>
</gene>
<feature type="transmembrane region" description="Helical" evidence="8">
    <location>
        <begin position="2265"/>
        <end position="2283"/>
    </location>
</feature>
<protein>
    <recommendedName>
        <fullName evidence="2">alpha-1,3-glucan synthase</fullName>
        <ecNumber evidence="2">2.4.1.183</ecNumber>
    </recommendedName>
</protein>
<dbReference type="Pfam" id="PF26127">
    <property type="entry name" value="12TM_Mok13"/>
    <property type="match status" value="1"/>
</dbReference>
<evidence type="ECO:0000256" key="8">
    <source>
        <dbReference type="SAM" id="Phobius"/>
    </source>
</evidence>
<feature type="compositionally biased region" description="Basic and acidic residues" evidence="7">
    <location>
        <begin position="1697"/>
        <end position="1709"/>
    </location>
</feature>
<feature type="transmembrane region" description="Helical" evidence="8">
    <location>
        <begin position="1058"/>
        <end position="1079"/>
    </location>
</feature>
<feature type="transmembrane region" description="Helical" evidence="8">
    <location>
        <begin position="1949"/>
        <end position="1968"/>
    </location>
</feature>
<dbReference type="SUPFAM" id="SSF53756">
    <property type="entry name" value="UDP-Glycosyltransferase/glycogen phosphorylase"/>
    <property type="match status" value="1"/>
</dbReference>
<dbReference type="SMART" id="SM00642">
    <property type="entry name" value="Aamy"/>
    <property type="match status" value="1"/>
</dbReference>
<evidence type="ECO:0000256" key="4">
    <source>
        <dbReference type="ARBA" id="ARBA00022679"/>
    </source>
</evidence>
<evidence type="ECO:0000259" key="9">
    <source>
        <dbReference type="SMART" id="SM00642"/>
    </source>
</evidence>
<feature type="transmembrane region" description="Helical" evidence="8">
    <location>
        <begin position="2045"/>
        <end position="2065"/>
    </location>
</feature>
<proteinExistence type="inferred from homology"/>
<dbReference type="InterPro" id="IPR017853">
    <property type="entry name" value="GH"/>
</dbReference>
<dbReference type="FunFam" id="3.40.50.2000:FF:000052">
    <property type="entry name" value="Alpha-1,3-glucan synthase Ags2"/>
    <property type="match status" value="1"/>
</dbReference>
<dbReference type="PANTHER" id="PTHR47182">
    <property type="entry name" value="CELL WALL ALPHA-1,3-GLUCAN SYNTHASE AGS1-RELATED"/>
    <property type="match status" value="1"/>
</dbReference>
<dbReference type="EMBL" id="MU128940">
    <property type="protein sequence ID" value="KAF9516389.1"/>
    <property type="molecule type" value="Genomic_DNA"/>
</dbReference>
<dbReference type="Gene3D" id="3.40.50.2000">
    <property type="entry name" value="Glycogen Phosphorylase B"/>
    <property type="match status" value="2"/>
</dbReference>
<evidence type="ECO:0000256" key="3">
    <source>
        <dbReference type="ARBA" id="ARBA00022676"/>
    </source>
</evidence>
<dbReference type="InterPro" id="IPR006047">
    <property type="entry name" value="GH13_cat_dom"/>
</dbReference>
<dbReference type="Gene3D" id="3.20.20.80">
    <property type="entry name" value="Glycosidases"/>
    <property type="match status" value="2"/>
</dbReference>
<dbReference type="FunFam" id="3.20.20.80:FF:000162">
    <property type="entry name" value="Cell wall alpha-1,3-glucan synthase mok12"/>
    <property type="match status" value="1"/>
</dbReference>
<comment type="catalytic activity">
    <reaction evidence="6">
        <text>[(1-&gt;3)-alpha-D-glucosyl](n) + UDP-alpha-D-glucose = [(1-&gt;3)-alpha-D-glucosyl](n+1) + UDP + H(+)</text>
        <dbReference type="Rhea" id="RHEA:19749"/>
        <dbReference type="Rhea" id="RHEA-COMP:11150"/>
        <dbReference type="Rhea" id="RHEA-COMP:11151"/>
        <dbReference type="ChEBI" id="CHEBI:15378"/>
        <dbReference type="ChEBI" id="CHEBI:28100"/>
        <dbReference type="ChEBI" id="CHEBI:58223"/>
        <dbReference type="ChEBI" id="CHEBI:58885"/>
        <dbReference type="EC" id="2.4.1.183"/>
    </reaction>
</comment>
<dbReference type="Pfam" id="PF00128">
    <property type="entry name" value="Alpha-amylase"/>
    <property type="match status" value="1"/>
</dbReference>
<evidence type="ECO:0000256" key="7">
    <source>
        <dbReference type="SAM" id="MobiDB-lite"/>
    </source>
</evidence>
<dbReference type="Pfam" id="PF26114">
    <property type="entry name" value="Ig_2_Mok13"/>
    <property type="match status" value="1"/>
</dbReference>
<evidence type="ECO:0000256" key="2">
    <source>
        <dbReference type="ARBA" id="ARBA00012688"/>
    </source>
</evidence>
<dbReference type="Pfam" id="PF00534">
    <property type="entry name" value="Glycos_transf_1"/>
    <property type="match status" value="1"/>
</dbReference>
<dbReference type="InterPro" id="IPR058658">
    <property type="entry name" value="Mok11-13/Ags1-like_Ig_2"/>
</dbReference>
<evidence type="ECO:0000256" key="5">
    <source>
        <dbReference type="ARBA" id="ARBA00023316"/>
    </source>
</evidence>
<evidence type="ECO:0000256" key="1">
    <source>
        <dbReference type="ARBA" id="ARBA00006122"/>
    </source>
</evidence>
<dbReference type="GO" id="GO:0047657">
    <property type="term" value="F:alpha-1,3-glucan synthase activity"/>
    <property type="evidence" value="ECO:0007669"/>
    <property type="project" value="UniProtKB-EC"/>
</dbReference>
<reference evidence="10" key="1">
    <citation type="journal article" date="2020" name="Nat. Commun.">
        <title>Large-scale genome sequencing of mycorrhizal fungi provides insights into the early evolution of symbiotic traits.</title>
        <authorList>
            <person name="Miyauchi S."/>
            <person name="Kiss E."/>
            <person name="Kuo A."/>
            <person name="Drula E."/>
            <person name="Kohler A."/>
            <person name="Sanchez-Garcia M."/>
            <person name="Morin E."/>
            <person name="Andreopoulos B."/>
            <person name="Barry K.W."/>
            <person name="Bonito G."/>
            <person name="Buee M."/>
            <person name="Carver A."/>
            <person name="Chen C."/>
            <person name="Cichocki N."/>
            <person name="Clum A."/>
            <person name="Culley D."/>
            <person name="Crous P.W."/>
            <person name="Fauchery L."/>
            <person name="Girlanda M."/>
            <person name="Hayes R.D."/>
            <person name="Keri Z."/>
            <person name="LaButti K."/>
            <person name="Lipzen A."/>
            <person name="Lombard V."/>
            <person name="Magnuson J."/>
            <person name="Maillard F."/>
            <person name="Murat C."/>
            <person name="Nolan M."/>
            <person name="Ohm R.A."/>
            <person name="Pangilinan J."/>
            <person name="Pereira M.F."/>
            <person name="Perotto S."/>
            <person name="Peter M."/>
            <person name="Pfister S."/>
            <person name="Riley R."/>
            <person name="Sitrit Y."/>
            <person name="Stielow J.B."/>
            <person name="Szollosi G."/>
            <person name="Zifcakova L."/>
            <person name="Stursova M."/>
            <person name="Spatafora J.W."/>
            <person name="Tedersoo L."/>
            <person name="Vaario L.M."/>
            <person name="Yamada A."/>
            <person name="Yan M."/>
            <person name="Wang P."/>
            <person name="Xu J."/>
            <person name="Bruns T."/>
            <person name="Baldrian P."/>
            <person name="Vilgalys R."/>
            <person name="Dunand C."/>
            <person name="Henrissat B."/>
            <person name="Grigoriev I.V."/>
            <person name="Hibbett D."/>
            <person name="Nagy L.G."/>
            <person name="Martin F.M."/>
        </authorList>
    </citation>
    <scope>NUCLEOTIDE SEQUENCE</scope>
    <source>
        <strain evidence="10">UP504</strain>
    </source>
</reference>
<dbReference type="InterPro" id="IPR001296">
    <property type="entry name" value="Glyco_trans_1"/>
</dbReference>
<keyword evidence="11" id="KW-1185">Reference proteome</keyword>
<feature type="transmembrane region" description="Helical" evidence="8">
    <location>
        <begin position="2161"/>
        <end position="2185"/>
    </location>
</feature>
<dbReference type="SUPFAM" id="SSF51445">
    <property type="entry name" value="(Trans)glycosidases"/>
    <property type="match status" value="1"/>
</dbReference>
<dbReference type="EC" id="2.4.1.183" evidence="2"/>
<accession>A0A9P6B2Q1</accession>
<keyword evidence="8" id="KW-0472">Membrane</keyword>
<feature type="region of interest" description="Disordered" evidence="7">
    <location>
        <begin position="1673"/>
        <end position="1740"/>
    </location>
</feature>
<dbReference type="InterPro" id="IPR058659">
    <property type="entry name" value="Mok11-13/Ags1-like_CBM"/>
</dbReference>
<keyword evidence="4" id="KW-0808">Transferase</keyword>
<evidence type="ECO:0000313" key="11">
    <source>
        <dbReference type="Proteomes" id="UP000886523"/>
    </source>
</evidence>
<feature type="transmembrane region" description="Helical" evidence="8">
    <location>
        <begin position="2080"/>
        <end position="2101"/>
    </location>
</feature>
<evidence type="ECO:0000256" key="6">
    <source>
        <dbReference type="ARBA" id="ARBA00048960"/>
    </source>
</evidence>
<dbReference type="GO" id="GO:0009277">
    <property type="term" value="C:fungal-type cell wall"/>
    <property type="evidence" value="ECO:0007669"/>
    <property type="project" value="TreeGrafter"/>
</dbReference>
<dbReference type="InterPro" id="IPR058654">
    <property type="entry name" value="Mok11-14/Ags1-like_TM"/>
</dbReference>
<dbReference type="Pfam" id="PF26108">
    <property type="entry name" value="GH_Mok13"/>
    <property type="match status" value="1"/>
</dbReference>
<keyword evidence="8" id="KW-1133">Transmembrane helix</keyword>
<dbReference type="GO" id="GO:0070600">
    <property type="term" value="P:fungal-type cell wall (1-&gt;3)-alpha-glucan biosynthetic process"/>
    <property type="evidence" value="ECO:0007669"/>
    <property type="project" value="TreeGrafter"/>
</dbReference>
<name>A0A9P6B2Q1_9AGAM</name>
<dbReference type="Pfam" id="PF08323">
    <property type="entry name" value="Glyco_transf_5"/>
    <property type="match status" value="1"/>
</dbReference>
<sequence length="2346" mass="260318">MVIVNDGRGGTRARGTPESAMAALPGDRALVYNASLVDYNLNTNQQATFVTDYSTTRANQTYTPSPSNWRALPVYTILLDKFADGDPSNNDFFKTMHENDWRETQLRYGGDLKGLGAHLDYIAGMGVGLIFIAGTPFLNMPWQADSYSPIDFSLLDPHWGVMSDWVDLIADIHSRGMYIMLDFTVGTMGDFIGWKPYLNSSAPFSLNEYDTEWKHPPYAPWGFDEYPDFKISNGHNSTCQLPPFWLNTGEPIATTHDGCYDSEFDQYGDVEAFGVFPDWQRQLAKFASVQDRLREWQPSVMAKIQVYSCLAIEALDIDAIRVDKSIQVTVDALTAWSVHTRGCAVALGKKNFLITGEVTGGDTFGSLYLGRGRTPTQRTTSVPIAANLTGADSQYFLRNTSVNALDAIAFHYSIYRYLTRFLGMDGNLEAGYDLQPNFVIAWDQMFVDNDFINANTGQIDPRHMFGVSNFDVFRWPSVVNGTRRQSIASFITTIMMPGMPLIFYGEEQGFYVFDNGASNYLFGRQPMPSSIGWQRHGCYKLGSAQYFHMNVDRALLGCEDPWNSLDHFDPTAPLRRQIAHFHYLRSRFPSLQDGFNLVQLGNWTYDLTRTGSNGTTTEIGLWSIERGPVPQSQNLTSTTSTTGVAESLWILITNENKTTDYTFSCNSSSWISSPYQANTVLRNLLPPFENYTLQASGESYYKNSKAPYRGCLETIFGSLLVPPLTKFTPGHDARINSNATTIDITLEFNSVMSCAGVTQAISVNASSNGQFTAPTVNQGTCGAVTNPDPSPLTGGQVSAWSWSGTLQNVPDGIIEIVLTNAPNAAGTDNTHVTDRLLLRKGNADNVMVFSTSDYDAHGLSFSSGKYIFTHRALGADTFRYSWDYGQTWSSWQPWEATTTVDASKVPSSSIWPGRHIIVQYWSSLGTTSSHVVHADNGYSGGQRRMPRYMARGAFNQFGFDKGINAIMAHNEKGLWELEIMARWPTSVQLNVFAYDDFFYGDIDGDGVIDRIPPNSPAPNYLNMSAPPHPHLSWALLLDDATGRWSLEPRGRSSLGATMFALLLSIPIITASLAVAVFRWSFYGIKYNKYGAKPKESRSHYFPIISGNKDKEGGSTGEKFFSFGHSKNVEIIGWPEDPNKRRKVLIATLEYEILDWKLKVKIGGLGVMSSLMGKAMTDVELIWVIPKVKDLEYPPGDPADPIEVIIFGQPYLIEVETHVLDNITYVILDSPVFRAQTKTDPYPPRMDDLSSAIFYSTWNQAIAATVKRFPLIDIYHINDYHGSLVPLYLLPKVLPVCLSLHNAEPLRTKEEMKEVCSAFNISKEICTKYVQFGNTFNLLHAGASFISDHQKSIGVAGVSDKYGKRSWARYPALWTLKHVDSLPNPDPSDIAALDETTVDAKTIQIDEAAEALRPEDKRQAQEWAGIKQDPNSNLFVFVGRWSKQKGVDLIADVLPSLLSKRDDIQVICVGPVIDLYGRFAAEKLARLMEMYPEKVFSKPEFTALPPFLFSGADFALIPSRDEPFGLVAVEFGRKGALGVGSRLGGLGLMPGWWFPVESTSTAHMLSQLTKTIKAALKSTEQERALLRARSALQRFPVIEWRQRMEDFHRRSITTSRHLAGTNAFRMSDCDYASPHQAIGVEHEDWEPEPQNEPSQPEWDNQSIRTVVDSNHLSPYSSAAMHRPGSTTSLSSTLGPLDSPRRVPAGDRRSDASGPDYFALRPSEANTPAGTPPESPGNYGDFLSRANKQIARDQRHVPDPFLDEPVAPNRPFSNSNHNRLSSVESISSIMDEKGASSPLNKAIASFTDADGEVAQSFVAKLQNLSAENSRGELSIERFLTKSEESFFDHVKKEKISSAISIRSHRDSTWGSSVESRPSSPSGYGSTFNLEDYAGPLPNDTTAPPLTRLQILMQREIGGWPIYTIIIAAGQMLSATSFQITLLSGQNWQAPWQAYVLGGIFLISSGIWYGMFRLKPSVWILSAPWFFFALAFFLVGLPSVSSVFRGTTTHKLLTSTATWSYAVASAAAFTFFGLNFGEEAGAATEVWALRATIVQGSQQIWVAALWYWGNSLNGVAAVSAPPWWVVCFLWPLGAMCLLFAYCMMFGLPDYYRQVPPKVPHFLRTLFRRKLVLWFLASEILRDYWLSGPYGRNWAFLWSAPIHKAVILALVIVFFIVVWGLMLWILTYYSKSHTWLLAVFAVGLGAPRWCQILWSTSSLALYIPWAGSAGPYLGTSLWLWLGVLDAIQGVGLGMILLQTLSRLHVCATLAFSQVIGSIAVMVAHGTAPNRIGPGSVFPDASTWDFANGLQGSPIASAPFWIALICQLVIVVGPSLSRVSVKCHTDACLII</sequence>
<feature type="compositionally biased region" description="Low complexity" evidence="7">
    <location>
        <begin position="1682"/>
        <end position="1696"/>
    </location>
</feature>
<dbReference type="OrthoDB" id="512920at2759"/>
<keyword evidence="5" id="KW-0961">Cell wall biogenesis/degradation</keyword>
<dbReference type="InterPro" id="IPR058656">
    <property type="entry name" value="Mok11-13/Ags1-like_GH"/>
</dbReference>
<organism evidence="10 11">
    <name type="scientific">Hydnum rufescens UP504</name>
    <dbReference type="NCBI Taxonomy" id="1448309"/>
    <lineage>
        <taxon>Eukaryota</taxon>
        <taxon>Fungi</taxon>
        <taxon>Dikarya</taxon>
        <taxon>Basidiomycota</taxon>
        <taxon>Agaricomycotina</taxon>
        <taxon>Agaricomycetes</taxon>
        <taxon>Cantharellales</taxon>
        <taxon>Hydnaceae</taxon>
        <taxon>Hydnum</taxon>
    </lineage>
</organism>
<evidence type="ECO:0000313" key="10">
    <source>
        <dbReference type="EMBL" id="KAF9516389.1"/>
    </source>
</evidence>
<comment type="caution">
    <text evidence="10">The sequence shown here is derived from an EMBL/GenBank/DDBJ whole genome shotgun (WGS) entry which is preliminary data.</text>
</comment>
<dbReference type="InterPro" id="IPR058657">
    <property type="entry name" value="Mok11-13/Ags1-like_Ig"/>
</dbReference>
<keyword evidence="8" id="KW-0812">Transmembrane</keyword>
<dbReference type="InterPro" id="IPR013534">
    <property type="entry name" value="Starch_synth_cat_dom"/>
</dbReference>